<evidence type="ECO:0000259" key="8">
    <source>
        <dbReference type="SMART" id="SM00642"/>
    </source>
</evidence>
<dbReference type="KEGG" id="llu:AKJ09_08927"/>
<dbReference type="InterPro" id="IPR017853">
    <property type="entry name" value="GH"/>
</dbReference>
<reference evidence="9 10" key="1">
    <citation type="submission" date="2015-08" db="EMBL/GenBank/DDBJ databases">
        <authorList>
            <person name="Babu N.S."/>
            <person name="Beckwith C.J."/>
            <person name="Beseler K.G."/>
            <person name="Brison A."/>
            <person name="Carone J.V."/>
            <person name="Caskin T.P."/>
            <person name="Diamond M."/>
            <person name="Durham M.E."/>
            <person name="Foxe J.M."/>
            <person name="Go M."/>
            <person name="Henderson B.A."/>
            <person name="Jones I.B."/>
            <person name="McGettigan J.A."/>
            <person name="Micheletti S.J."/>
            <person name="Nasrallah M.E."/>
            <person name="Ortiz D."/>
            <person name="Piller C.R."/>
            <person name="Privatt S.R."/>
            <person name="Schneider S.L."/>
            <person name="Sharp S."/>
            <person name="Smith T.C."/>
            <person name="Stanton J.D."/>
            <person name="Ullery H.E."/>
            <person name="Wilson R.J."/>
            <person name="Serrano M.G."/>
            <person name="Buck G."/>
            <person name="Lee V."/>
            <person name="Wang Y."/>
            <person name="Carvalho R."/>
            <person name="Voegtly L."/>
            <person name="Shi R."/>
            <person name="Duckworth R."/>
            <person name="Johnson A."/>
            <person name="Loviza R."/>
            <person name="Walstead R."/>
            <person name="Shah Z."/>
            <person name="Kiflezghi M."/>
            <person name="Wade K."/>
            <person name="Ball S.L."/>
            <person name="Bradley K.W."/>
            <person name="Asai D.J."/>
            <person name="Bowman C.A."/>
            <person name="Russell D.A."/>
            <person name="Pope W.H."/>
            <person name="Jacobs-Sera D."/>
            <person name="Hendrix R.W."/>
            <person name="Hatfull G.F."/>
        </authorList>
    </citation>
    <scope>NUCLEOTIDE SEQUENCE [LARGE SCALE GENOMIC DNA]</scope>
    <source>
        <strain evidence="9 10">DSM 27648</strain>
    </source>
</reference>
<accession>A0A0K1Q957</accession>
<keyword evidence="5" id="KW-0106">Calcium</keyword>
<keyword evidence="6" id="KW-0413">Isomerase</keyword>
<dbReference type="InterPro" id="IPR045857">
    <property type="entry name" value="O16G_dom_2"/>
</dbReference>
<gene>
    <name evidence="9" type="ORF">AKJ09_08927</name>
</gene>
<dbReference type="Pfam" id="PF16657">
    <property type="entry name" value="Malt_amylase_C"/>
    <property type="match status" value="1"/>
</dbReference>
<dbReference type="SUPFAM" id="SSF51445">
    <property type="entry name" value="(Trans)glycosidases"/>
    <property type="match status" value="1"/>
</dbReference>
<evidence type="ECO:0000256" key="7">
    <source>
        <dbReference type="ARBA" id="ARBA00031378"/>
    </source>
</evidence>
<dbReference type="Gene3D" id="3.90.400.10">
    <property type="entry name" value="Oligo-1,6-glucosidase, Domain 2"/>
    <property type="match status" value="1"/>
</dbReference>
<dbReference type="GO" id="GO:0005975">
    <property type="term" value="P:carbohydrate metabolic process"/>
    <property type="evidence" value="ECO:0007669"/>
    <property type="project" value="InterPro"/>
</dbReference>
<proteinExistence type="inferred from homology"/>
<keyword evidence="10" id="KW-1185">Reference proteome</keyword>
<evidence type="ECO:0000256" key="1">
    <source>
        <dbReference type="ARBA" id="ARBA00001595"/>
    </source>
</evidence>
<dbReference type="STRING" id="1391654.AKJ09_08927"/>
<comment type="similarity">
    <text evidence="2">Belongs to the glycosyl hydrolase 13 family. TreS subfamily.</text>
</comment>
<dbReference type="Gene3D" id="3.20.20.80">
    <property type="entry name" value="Glycosidases"/>
    <property type="match status" value="1"/>
</dbReference>
<dbReference type="CDD" id="cd11334">
    <property type="entry name" value="AmyAc_TreS"/>
    <property type="match status" value="1"/>
</dbReference>
<dbReference type="InterPro" id="IPR006047">
    <property type="entry name" value="GH13_cat_dom"/>
</dbReference>
<keyword evidence="4" id="KW-0479">Metal-binding</keyword>
<organism evidence="9 10">
    <name type="scientific">Labilithrix luteola</name>
    <dbReference type="NCBI Taxonomy" id="1391654"/>
    <lineage>
        <taxon>Bacteria</taxon>
        <taxon>Pseudomonadati</taxon>
        <taxon>Myxococcota</taxon>
        <taxon>Polyangia</taxon>
        <taxon>Polyangiales</taxon>
        <taxon>Labilitrichaceae</taxon>
        <taxon>Labilithrix</taxon>
    </lineage>
</organism>
<dbReference type="NCBIfam" id="TIGR02456">
    <property type="entry name" value="treS_nterm"/>
    <property type="match status" value="1"/>
</dbReference>
<dbReference type="InterPro" id="IPR013780">
    <property type="entry name" value="Glyco_hydro_b"/>
</dbReference>
<evidence type="ECO:0000256" key="6">
    <source>
        <dbReference type="ARBA" id="ARBA00023235"/>
    </source>
</evidence>
<dbReference type="GO" id="GO:0046872">
    <property type="term" value="F:metal ion binding"/>
    <property type="evidence" value="ECO:0007669"/>
    <property type="project" value="UniProtKB-KW"/>
</dbReference>
<dbReference type="InterPro" id="IPR032091">
    <property type="entry name" value="Malt_amylase-like_C"/>
</dbReference>
<dbReference type="SMART" id="SM00642">
    <property type="entry name" value="Aamy"/>
    <property type="match status" value="1"/>
</dbReference>
<evidence type="ECO:0000313" key="10">
    <source>
        <dbReference type="Proteomes" id="UP000064967"/>
    </source>
</evidence>
<dbReference type="PATRIC" id="fig|1391654.3.peg.9043"/>
<dbReference type="SUPFAM" id="SSF56112">
    <property type="entry name" value="Protein kinase-like (PK-like)"/>
    <property type="match status" value="1"/>
</dbReference>
<dbReference type="EC" id="5.4.99.16" evidence="3"/>
<dbReference type="OrthoDB" id="9805159at2"/>
<dbReference type="GO" id="GO:0047471">
    <property type="term" value="F:maltose alpha-D-glucosyltransferase activity"/>
    <property type="evidence" value="ECO:0007669"/>
    <property type="project" value="UniProtKB-EC"/>
</dbReference>
<dbReference type="Pfam" id="PF00128">
    <property type="entry name" value="Alpha-amylase"/>
    <property type="match status" value="1"/>
</dbReference>
<dbReference type="Gene3D" id="2.60.40.1180">
    <property type="entry name" value="Golgi alpha-mannosidase II"/>
    <property type="match status" value="1"/>
</dbReference>
<dbReference type="PANTHER" id="PTHR10357">
    <property type="entry name" value="ALPHA-AMYLASE FAMILY MEMBER"/>
    <property type="match status" value="1"/>
</dbReference>
<dbReference type="Gene3D" id="3.90.1200.10">
    <property type="match status" value="1"/>
</dbReference>
<evidence type="ECO:0000256" key="2">
    <source>
        <dbReference type="ARBA" id="ARBA00005496"/>
    </source>
</evidence>
<dbReference type="SUPFAM" id="SSF51011">
    <property type="entry name" value="Glycosyl hydrolase domain"/>
    <property type="match status" value="1"/>
</dbReference>
<evidence type="ECO:0000256" key="5">
    <source>
        <dbReference type="ARBA" id="ARBA00022837"/>
    </source>
</evidence>
<dbReference type="FunFam" id="3.20.20.80:FF:000055">
    <property type="entry name" value="Trehalose synthase"/>
    <property type="match status" value="1"/>
</dbReference>
<sequence>MTRTLAGSGTSRSRSARPVRGIADEPLWYKDAIIYECRTRSFFDSNGDGIGDLKGLSSKLDYLADLGITALWLLPHYPSPGRDDGYDIAEYTDIHPDVGTLEDFDELVEKAHRRGIRVITELVINHTSDAHAWFQRARRAPKGSPERDFYVWSDTAEKYKDARIIFRDFEPSNWTWDPVAKQYFWHRFFSHQPDLNFENPALHEALFGVVDFWLARGVDGLRLDAIPYLFEEEGTNCENLPQTHAFLKKLRAHIDEKWQGRMLLAEANQWPEDAAEYFGDGDECHMNFHFPIMPRLFMSIHMEDRFPIIDILKQTPELHPTCQWAMFLRNHDELTLEMVTDEERDYMYRAYAHESQMRINLGIRRRLAPLTGNDRRKMELLNGLLFSMPGTPVLYYGDEIGMGDNVYLGDRNGVRTPMQWSADRNAGFSRANPQRLILPIIIDPEYHYEALNVEAQQSNPNSLLWWTKRLIALRKRFRAFGRGTVEFLQPSNPKVLAFIRSFEDETILVVANLSRHVQVVELDLAAMSGATPVEVMGGTRFPAIGESPYMLTLGGHDFYWFSVEPAQPSVEEERLSLHGAITLLCTNVDELLFGSERPLLEEALPAFLEARGWIDGTVSHVKVIDAVRVGSVELGTTPATEEPTTTPLVFVFARVDYAEGGDAETFALPLVTVATEGRTVTPPAAAGTIVAHLHFQDVKGNATNGLLLEATSESVARALYDTIAKGTTARGANGKVVASSTPGASLDEERRETRILTADRFGAVVAQGTYGVVKLCHRLEEGSSPELENGRFLTTLAAPEKTPLETERARLTPRLLGQVEYRHGRTEASTIAMLEEFVQNEGSAWEQARSELVRAFERVLARSAEEAAPVVPLRPVIELAYLEPPEAHRELIGTYRDWAKLLGERLAQLHLALASSTDPNFEPHVYSTMDQRSTYQTARNMVGRTLVSLRRARPDLPTAIRHSAEKVLSSEERILARFEPLLTQRIEAKQIRYHGDMHLGRALFTGKDFVIVGTGGGRDRQPSERRRRGNALRDVASMIRSFHYAAATALRSLRPEDQEVAAAWSWIWQRWASAALLRGYLDTAQHAPFMPKSTPLVSVLLEVSLMEKAFAELRTDLRGRPEMVWIPLQGILRMLGEE</sequence>
<feature type="domain" description="Glycosyl hydrolase family 13 catalytic" evidence="8">
    <location>
        <begin position="36"/>
        <end position="435"/>
    </location>
</feature>
<dbReference type="RefSeq" id="WP_146653206.1">
    <property type="nucleotide sequence ID" value="NZ_CP012333.1"/>
</dbReference>
<evidence type="ECO:0000313" key="9">
    <source>
        <dbReference type="EMBL" id="AKV02264.1"/>
    </source>
</evidence>
<comment type="catalytic activity">
    <reaction evidence="1">
        <text>D-maltose = alpha,alpha-trehalose</text>
        <dbReference type="Rhea" id="RHEA:15145"/>
        <dbReference type="ChEBI" id="CHEBI:16551"/>
        <dbReference type="ChEBI" id="CHEBI:17306"/>
        <dbReference type="EC" id="5.4.99.16"/>
    </reaction>
</comment>
<evidence type="ECO:0000256" key="4">
    <source>
        <dbReference type="ARBA" id="ARBA00022723"/>
    </source>
</evidence>
<dbReference type="PANTHER" id="PTHR10357:SF219">
    <property type="entry name" value="MALTOSE ALPHA-D-GLUCOSYLTRANSFERASE"/>
    <property type="match status" value="1"/>
</dbReference>
<dbReference type="InterPro" id="IPR011009">
    <property type="entry name" value="Kinase-like_dom_sf"/>
</dbReference>
<dbReference type="Proteomes" id="UP000064967">
    <property type="component" value="Chromosome"/>
</dbReference>
<dbReference type="EMBL" id="CP012333">
    <property type="protein sequence ID" value="AKV02264.1"/>
    <property type="molecule type" value="Genomic_DNA"/>
</dbReference>
<evidence type="ECO:0000256" key="3">
    <source>
        <dbReference type="ARBA" id="ARBA00012619"/>
    </source>
</evidence>
<name>A0A0K1Q957_9BACT</name>
<protein>
    <recommendedName>
        <fullName evidence="3">maltose alpha-D-glucosyltransferase</fullName>
        <ecNumber evidence="3">5.4.99.16</ecNumber>
    </recommendedName>
    <alternativeName>
        <fullName evidence="7">Maltose alpha-D-glucosyltransferase</fullName>
    </alternativeName>
</protein>
<dbReference type="AlphaFoldDB" id="A0A0K1Q957"/>
<dbReference type="InterPro" id="IPR012810">
    <property type="entry name" value="TreS/a-amylase_N"/>
</dbReference>